<protein>
    <submittedName>
        <fullName evidence="5">t-SNARE coiled-coil homology domain-containing protein</fullName>
    </submittedName>
</protein>
<proteinExistence type="predicted"/>
<evidence type="ECO:0000259" key="3">
    <source>
        <dbReference type="PROSITE" id="PS50192"/>
    </source>
</evidence>
<dbReference type="InterPro" id="IPR000727">
    <property type="entry name" value="T_SNARE_dom"/>
</dbReference>
<name>A0A915NMP0_9BILA</name>
<dbReference type="GO" id="GO:0016020">
    <property type="term" value="C:membrane"/>
    <property type="evidence" value="ECO:0007669"/>
    <property type="project" value="InterPro"/>
</dbReference>
<feature type="transmembrane region" description="Helical" evidence="2">
    <location>
        <begin position="200"/>
        <end position="220"/>
    </location>
</feature>
<keyword evidence="1" id="KW-0175">Coiled coil</keyword>
<dbReference type="GO" id="GO:0016192">
    <property type="term" value="P:vesicle-mediated transport"/>
    <property type="evidence" value="ECO:0007669"/>
    <property type="project" value="InterPro"/>
</dbReference>
<feature type="domain" description="T-SNARE coiled-coil homology" evidence="3">
    <location>
        <begin position="74"/>
        <end position="116"/>
    </location>
</feature>
<dbReference type="AlphaFoldDB" id="A0A915NMP0"/>
<evidence type="ECO:0000256" key="1">
    <source>
        <dbReference type="SAM" id="Coils"/>
    </source>
</evidence>
<evidence type="ECO:0000313" key="5">
    <source>
        <dbReference type="WBParaSite" id="scf7180000418514.g2516"/>
    </source>
</evidence>
<keyword evidence="2" id="KW-0812">Transmembrane</keyword>
<sequence length="243" mass="26880">MFSNSSTGPMPHLTAMPSGVLRIQPYKSVNPFDDDFEENDNNNNGKSIYEEQFQQQQRLMEQNEAKLAELQLRKEMAKEDAEATQKLEQDINDLNQIMEDLSKLVHEQHEVVDSIEIISQQNFVSERIFNLNSLLGIHYRFITKISMNDHVERTAQEVKLAERHLRRAVETQSAKYPAVAAAVGGVALGGPVGVVAGSTIAGIAAAVGGAFAGLYGGKFLRKKHQQQHQNVDAPPVGNNSNID</sequence>
<dbReference type="Proteomes" id="UP000887560">
    <property type="component" value="Unplaced"/>
</dbReference>
<dbReference type="InterPro" id="IPR010989">
    <property type="entry name" value="SNARE"/>
</dbReference>
<dbReference type="PROSITE" id="PS50192">
    <property type="entry name" value="T_SNARE"/>
    <property type="match status" value="1"/>
</dbReference>
<reference evidence="5" key="1">
    <citation type="submission" date="2022-11" db="UniProtKB">
        <authorList>
            <consortium name="WormBaseParasite"/>
        </authorList>
    </citation>
    <scope>IDENTIFICATION</scope>
</reference>
<organism evidence="4 5">
    <name type="scientific">Meloidogyne floridensis</name>
    <dbReference type="NCBI Taxonomy" id="298350"/>
    <lineage>
        <taxon>Eukaryota</taxon>
        <taxon>Metazoa</taxon>
        <taxon>Ecdysozoa</taxon>
        <taxon>Nematoda</taxon>
        <taxon>Chromadorea</taxon>
        <taxon>Rhabditida</taxon>
        <taxon>Tylenchina</taxon>
        <taxon>Tylenchomorpha</taxon>
        <taxon>Tylenchoidea</taxon>
        <taxon>Meloidogynidae</taxon>
        <taxon>Meloidogyninae</taxon>
        <taxon>Meloidogyne</taxon>
    </lineage>
</organism>
<feature type="coiled-coil region" evidence="1">
    <location>
        <begin position="46"/>
        <end position="104"/>
    </location>
</feature>
<keyword evidence="4" id="KW-1185">Reference proteome</keyword>
<evidence type="ECO:0000313" key="4">
    <source>
        <dbReference type="Proteomes" id="UP000887560"/>
    </source>
</evidence>
<keyword evidence="2" id="KW-1133">Transmembrane helix</keyword>
<accession>A0A915NMP0</accession>
<dbReference type="SUPFAM" id="SSF47661">
    <property type="entry name" value="t-snare proteins"/>
    <property type="match status" value="1"/>
</dbReference>
<evidence type="ECO:0000256" key="2">
    <source>
        <dbReference type="SAM" id="Phobius"/>
    </source>
</evidence>
<keyword evidence="2" id="KW-0472">Membrane</keyword>
<dbReference type="Gene3D" id="1.20.58.70">
    <property type="match status" value="1"/>
</dbReference>
<dbReference type="WBParaSite" id="scf7180000418514.g2516">
    <property type="protein sequence ID" value="scf7180000418514.g2516"/>
    <property type="gene ID" value="scf7180000418514.g2516"/>
</dbReference>